<dbReference type="EMBL" id="FNIX01000018">
    <property type="protein sequence ID" value="SDP88639.1"/>
    <property type="molecule type" value="Genomic_DNA"/>
</dbReference>
<keyword evidence="3 7" id="KW-0479">Metal-binding</keyword>
<keyword evidence="6 8" id="KW-0503">Monooxygenase</keyword>
<feature type="binding site" description="axial binding residue" evidence="7">
    <location>
        <position position="391"/>
    </location>
    <ligand>
        <name>heme</name>
        <dbReference type="ChEBI" id="CHEBI:30413"/>
    </ligand>
    <ligandPart>
        <name>Fe</name>
        <dbReference type="ChEBI" id="CHEBI:18248"/>
    </ligandPart>
</feature>
<dbReference type="InterPro" id="IPR017972">
    <property type="entry name" value="Cyt_P450_CS"/>
</dbReference>
<name>A0A1H0WCX2_9PSEU</name>
<dbReference type="PANTHER" id="PTHR24291">
    <property type="entry name" value="CYTOCHROME P450 FAMILY 4"/>
    <property type="match status" value="1"/>
</dbReference>
<evidence type="ECO:0000256" key="3">
    <source>
        <dbReference type="ARBA" id="ARBA00022723"/>
    </source>
</evidence>
<dbReference type="Proteomes" id="UP000199691">
    <property type="component" value="Unassembled WGS sequence"/>
</dbReference>
<keyword evidence="10" id="KW-1185">Reference proteome</keyword>
<accession>A0A1H0WCX2</accession>
<evidence type="ECO:0000256" key="8">
    <source>
        <dbReference type="RuleBase" id="RU000461"/>
    </source>
</evidence>
<gene>
    <name evidence="9" type="ORF">SAMN05421507_118128</name>
</gene>
<evidence type="ECO:0000313" key="10">
    <source>
        <dbReference type="Proteomes" id="UP000199691"/>
    </source>
</evidence>
<dbReference type="SUPFAM" id="SSF48264">
    <property type="entry name" value="Cytochrome P450"/>
    <property type="match status" value="1"/>
</dbReference>
<dbReference type="InterPro" id="IPR001128">
    <property type="entry name" value="Cyt_P450"/>
</dbReference>
<proteinExistence type="inferred from homology"/>
<evidence type="ECO:0000256" key="4">
    <source>
        <dbReference type="ARBA" id="ARBA00023002"/>
    </source>
</evidence>
<dbReference type="PRINTS" id="PR00463">
    <property type="entry name" value="EP450I"/>
</dbReference>
<comment type="similarity">
    <text evidence="1 8">Belongs to the cytochrome P450 family.</text>
</comment>
<dbReference type="InterPro" id="IPR036396">
    <property type="entry name" value="Cyt_P450_sf"/>
</dbReference>
<dbReference type="OrthoDB" id="5290182at2"/>
<dbReference type="PANTHER" id="PTHR24291:SF50">
    <property type="entry name" value="BIFUNCTIONAL ALBAFLAVENONE MONOOXYGENASE_TERPENE SYNTHASE"/>
    <property type="match status" value="1"/>
</dbReference>
<evidence type="ECO:0000256" key="1">
    <source>
        <dbReference type="ARBA" id="ARBA00010617"/>
    </source>
</evidence>
<dbReference type="GO" id="GO:0020037">
    <property type="term" value="F:heme binding"/>
    <property type="evidence" value="ECO:0007669"/>
    <property type="project" value="InterPro"/>
</dbReference>
<dbReference type="InterPro" id="IPR002401">
    <property type="entry name" value="Cyt_P450_E_grp-I"/>
</dbReference>
<dbReference type="Pfam" id="PF00067">
    <property type="entry name" value="p450"/>
    <property type="match status" value="1"/>
</dbReference>
<dbReference type="PRINTS" id="PR00385">
    <property type="entry name" value="P450"/>
</dbReference>
<dbReference type="InterPro" id="IPR050196">
    <property type="entry name" value="Cytochrome_P450_Monoox"/>
</dbReference>
<keyword evidence="4 8" id="KW-0560">Oxidoreductase</keyword>
<protein>
    <submittedName>
        <fullName evidence="9">Pentalenene oxygenase</fullName>
    </submittedName>
</protein>
<dbReference type="GO" id="GO:0004497">
    <property type="term" value="F:monooxygenase activity"/>
    <property type="evidence" value="ECO:0007669"/>
    <property type="project" value="UniProtKB-KW"/>
</dbReference>
<dbReference type="STRING" id="641025.SAMN05421507_118128"/>
<evidence type="ECO:0000256" key="2">
    <source>
        <dbReference type="ARBA" id="ARBA00022617"/>
    </source>
</evidence>
<dbReference type="CDD" id="cd11049">
    <property type="entry name" value="CYP170A1-like"/>
    <property type="match status" value="1"/>
</dbReference>
<organism evidence="9 10">
    <name type="scientific">Lentzea jiangxiensis</name>
    <dbReference type="NCBI Taxonomy" id="641025"/>
    <lineage>
        <taxon>Bacteria</taxon>
        <taxon>Bacillati</taxon>
        <taxon>Actinomycetota</taxon>
        <taxon>Actinomycetes</taxon>
        <taxon>Pseudonocardiales</taxon>
        <taxon>Pseudonocardiaceae</taxon>
        <taxon>Lentzea</taxon>
    </lineage>
</organism>
<evidence type="ECO:0000256" key="5">
    <source>
        <dbReference type="ARBA" id="ARBA00023004"/>
    </source>
</evidence>
<dbReference type="GO" id="GO:0005506">
    <property type="term" value="F:iron ion binding"/>
    <property type="evidence" value="ECO:0007669"/>
    <property type="project" value="InterPro"/>
</dbReference>
<evidence type="ECO:0000256" key="6">
    <source>
        <dbReference type="ARBA" id="ARBA00023033"/>
    </source>
</evidence>
<comment type="cofactor">
    <cofactor evidence="7">
        <name>heme</name>
        <dbReference type="ChEBI" id="CHEBI:30413"/>
    </cofactor>
</comment>
<dbReference type="PROSITE" id="PS00086">
    <property type="entry name" value="CYTOCHROME_P450"/>
    <property type="match status" value="1"/>
</dbReference>
<evidence type="ECO:0000313" key="9">
    <source>
        <dbReference type="EMBL" id="SDP88639.1"/>
    </source>
</evidence>
<dbReference type="Gene3D" id="1.10.630.10">
    <property type="entry name" value="Cytochrome P450"/>
    <property type="match status" value="1"/>
</dbReference>
<dbReference type="AlphaFoldDB" id="A0A1H0WCX2"/>
<sequence length="457" mass="51116">MVKAFESIPVAPHPLPVLGHLAQLVRKPLSTLSSLVQYGDVVRLRAGLTDVVVVCDPSLTTQVLRNDKVFDKGGFLNERAREVVGDGVATCPYDHHRRQRRLVQPAFHQSRLPGYAEVMVDQADAVVGGWRDGQAIDVLPEMMQISTRVMLVTMFSDALLPGVVDQAVADIRHVVNGVGRRMFSPPLFDRLPTRGKRRHYEAIARLRGMARAVVEARRRSGDDVDDLLSLLLQSQDVDDSRFSDVEIADQAVTFFITGSETVASTLAWALNELVTQPDIQRRVQEEVDRVVGAGPVRYEHLPELELTEQVIIETLRLRSPSWIFTRITRTDVELGGYHIPAGTTVVYSHHLLHHREDLHVDPERFDPSRWDGASTTRNDTYIPFGGGPRKCIGDNFAMAEAIIVLASVLARWRVTSTPDRDLRPVLSAVMKPRMLRLRVAARDSTSRNDTSERTAQV</sequence>
<evidence type="ECO:0000256" key="7">
    <source>
        <dbReference type="PIRSR" id="PIRSR602401-1"/>
    </source>
</evidence>
<keyword evidence="5 7" id="KW-0408">Iron</keyword>
<dbReference type="GO" id="GO:0016705">
    <property type="term" value="F:oxidoreductase activity, acting on paired donors, with incorporation or reduction of molecular oxygen"/>
    <property type="evidence" value="ECO:0007669"/>
    <property type="project" value="InterPro"/>
</dbReference>
<keyword evidence="2 7" id="KW-0349">Heme</keyword>
<dbReference type="RefSeq" id="WP_143022913.1">
    <property type="nucleotide sequence ID" value="NZ_FNIX01000018.1"/>
</dbReference>
<reference evidence="10" key="1">
    <citation type="submission" date="2016-10" db="EMBL/GenBank/DDBJ databases">
        <authorList>
            <person name="Varghese N."/>
            <person name="Submissions S."/>
        </authorList>
    </citation>
    <scope>NUCLEOTIDE SEQUENCE [LARGE SCALE GENOMIC DNA]</scope>
    <source>
        <strain evidence="10">CGMCC 4.6609</strain>
    </source>
</reference>